<evidence type="ECO:0000256" key="4">
    <source>
        <dbReference type="ARBA" id="ARBA00022989"/>
    </source>
</evidence>
<gene>
    <name evidence="8" type="ORF">BFP71_15240</name>
</gene>
<proteinExistence type="predicted"/>
<evidence type="ECO:0000313" key="9">
    <source>
        <dbReference type="Proteomes" id="UP000095552"/>
    </source>
</evidence>
<evidence type="ECO:0000256" key="2">
    <source>
        <dbReference type="ARBA" id="ARBA00022475"/>
    </source>
</evidence>
<feature type="domain" description="Cardiolipin synthase N-terminal" evidence="7">
    <location>
        <begin position="18"/>
        <end position="61"/>
    </location>
</feature>
<dbReference type="Pfam" id="PF13396">
    <property type="entry name" value="PLDc_N"/>
    <property type="match status" value="1"/>
</dbReference>
<evidence type="ECO:0000256" key="1">
    <source>
        <dbReference type="ARBA" id="ARBA00004651"/>
    </source>
</evidence>
<sequence>MGPASATVFFVLYGIPAIIIISALISVLKSEFKVEQNKLIWVIVVIVLPVLGALLYFAIGRSQRIQLE</sequence>
<evidence type="ECO:0000256" key="6">
    <source>
        <dbReference type="SAM" id="Phobius"/>
    </source>
</evidence>
<dbReference type="Proteomes" id="UP000095552">
    <property type="component" value="Unassembled WGS sequence"/>
</dbReference>
<keyword evidence="5 6" id="KW-0472">Membrane</keyword>
<reference evidence="8 9" key="1">
    <citation type="submission" date="2016-08" db="EMBL/GenBank/DDBJ databases">
        <title>Draft genome of Fabibacter sp. strain SK-8.</title>
        <authorList>
            <person name="Wong S.-K."/>
            <person name="Hamasaki K."/>
            <person name="Yoshizawa S."/>
        </authorList>
    </citation>
    <scope>NUCLEOTIDE SEQUENCE [LARGE SCALE GENOMIC DNA]</scope>
    <source>
        <strain evidence="8 9">SK-8</strain>
    </source>
</reference>
<feature type="transmembrane region" description="Helical" evidence="6">
    <location>
        <begin position="39"/>
        <end position="59"/>
    </location>
</feature>
<comment type="caution">
    <text evidence="8">The sequence shown here is derived from an EMBL/GenBank/DDBJ whole genome shotgun (WGS) entry which is preliminary data.</text>
</comment>
<evidence type="ECO:0000259" key="7">
    <source>
        <dbReference type="Pfam" id="PF13396"/>
    </source>
</evidence>
<protein>
    <recommendedName>
        <fullName evidence="7">Cardiolipin synthase N-terminal domain-containing protein</fullName>
    </recommendedName>
</protein>
<organism evidence="8 9">
    <name type="scientific">Roseivirga misakiensis</name>
    <dbReference type="NCBI Taxonomy" id="1563681"/>
    <lineage>
        <taxon>Bacteria</taxon>
        <taxon>Pseudomonadati</taxon>
        <taxon>Bacteroidota</taxon>
        <taxon>Cytophagia</taxon>
        <taxon>Cytophagales</taxon>
        <taxon>Roseivirgaceae</taxon>
        <taxon>Roseivirga</taxon>
    </lineage>
</organism>
<dbReference type="GO" id="GO:0005886">
    <property type="term" value="C:plasma membrane"/>
    <property type="evidence" value="ECO:0007669"/>
    <property type="project" value="UniProtKB-SubCell"/>
</dbReference>
<accession>A0A1E5T0G3</accession>
<keyword evidence="3 6" id="KW-0812">Transmembrane</keyword>
<dbReference type="EMBL" id="MDGQ01000005">
    <property type="protein sequence ID" value="OEK04797.1"/>
    <property type="molecule type" value="Genomic_DNA"/>
</dbReference>
<evidence type="ECO:0000313" key="8">
    <source>
        <dbReference type="EMBL" id="OEK04797.1"/>
    </source>
</evidence>
<evidence type="ECO:0000256" key="5">
    <source>
        <dbReference type="ARBA" id="ARBA00023136"/>
    </source>
</evidence>
<keyword evidence="2" id="KW-1003">Cell membrane</keyword>
<dbReference type="InterPro" id="IPR027379">
    <property type="entry name" value="CLS_N"/>
</dbReference>
<dbReference type="STRING" id="1563681.BFP71_15240"/>
<feature type="transmembrane region" description="Helical" evidence="6">
    <location>
        <begin position="6"/>
        <end position="27"/>
    </location>
</feature>
<dbReference type="AlphaFoldDB" id="A0A1E5T0G3"/>
<keyword evidence="9" id="KW-1185">Reference proteome</keyword>
<comment type="subcellular location">
    <subcellularLocation>
        <location evidence="1">Cell membrane</location>
        <topology evidence="1">Multi-pass membrane protein</topology>
    </subcellularLocation>
</comment>
<evidence type="ECO:0000256" key="3">
    <source>
        <dbReference type="ARBA" id="ARBA00022692"/>
    </source>
</evidence>
<keyword evidence="4 6" id="KW-1133">Transmembrane helix</keyword>
<name>A0A1E5T0G3_9BACT</name>
<dbReference type="RefSeq" id="WP_069836302.1">
    <property type="nucleotide sequence ID" value="NZ_MDGQ01000005.1"/>
</dbReference>